<organism evidence="1 2">
    <name type="scientific">Pontibacter flavimaris</name>
    <dbReference type="NCBI Taxonomy" id="1797110"/>
    <lineage>
        <taxon>Bacteria</taxon>
        <taxon>Pseudomonadati</taxon>
        <taxon>Bacteroidota</taxon>
        <taxon>Cytophagia</taxon>
        <taxon>Cytophagales</taxon>
        <taxon>Hymenobacteraceae</taxon>
        <taxon>Pontibacter</taxon>
    </lineage>
</organism>
<proteinExistence type="predicted"/>
<evidence type="ECO:0000313" key="1">
    <source>
        <dbReference type="EMBL" id="OKL40288.1"/>
    </source>
</evidence>
<reference evidence="1 2" key="1">
    <citation type="submission" date="2016-03" db="EMBL/GenBank/DDBJ databases">
        <title>Genome sequence of Pontibacter sp. nov., of the family cytophagaceae, isolated from marine sediment of the Yellow Sea, China.</title>
        <authorList>
            <person name="Zhang G."/>
            <person name="Zhang R."/>
        </authorList>
    </citation>
    <scope>NUCLEOTIDE SEQUENCE [LARGE SCALE GENOMIC DNA]</scope>
    <source>
        <strain evidence="1 2">S10-8</strain>
    </source>
</reference>
<name>A0A1Q5PDG8_9BACT</name>
<sequence length="66" mass="7939">MNCCAALFWKLEERLYPKSPNLREPYFILRLYIYTCLDQDLRDAGMSRVLYLSYTLMPTFSMVQVF</sequence>
<dbReference type="Proteomes" id="UP000186551">
    <property type="component" value="Unassembled WGS sequence"/>
</dbReference>
<dbReference type="AlphaFoldDB" id="A0A1Q5PDG8"/>
<dbReference type="EMBL" id="LVWA01000005">
    <property type="protein sequence ID" value="OKL40288.1"/>
    <property type="molecule type" value="Genomic_DNA"/>
</dbReference>
<keyword evidence="2" id="KW-1185">Reference proteome</keyword>
<comment type="caution">
    <text evidence="1">The sequence shown here is derived from an EMBL/GenBank/DDBJ whole genome shotgun (WGS) entry which is preliminary data.</text>
</comment>
<protein>
    <submittedName>
        <fullName evidence="1">Uncharacterized protein</fullName>
    </submittedName>
</protein>
<accession>A0A1Q5PDG8</accession>
<gene>
    <name evidence="1" type="ORF">A3841_18365</name>
</gene>
<evidence type="ECO:0000313" key="2">
    <source>
        <dbReference type="Proteomes" id="UP000186551"/>
    </source>
</evidence>